<keyword evidence="5 7" id="KW-0949">S-adenosyl-L-methionine</keyword>
<dbReference type="Pfam" id="PF01728">
    <property type="entry name" value="FtsJ"/>
    <property type="match status" value="1"/>
</dbReference>
<evidence type="ECO:0000256" key="5">
    <source>
        <dbReference type="ARBA" id="ARBA00022691"/>
    </source>
</evidence>
<dbReference type="InterPro" id="IPR002877">
    <property type="entry name" value="RNA_MeTrfase_FtsJ_dom"/>
</dbReference>
<reference evidence="9 10" key="1">
    <citation type="submission" date="2015-11" db="EMBL/GenBank/DDBJ databases">
        <title>The genome of Debaryomyces fabryi.</title>
        <authorList>
            <person name="Tafer H."/>
            <person name="Lopandic K."/>
        </authorList>
    </citation>
    <scope>NUCLEOTIDE SEQUENCE [LARGE SCALE GENOMIC DNA]</scope>
    <source>
        <strain evidence="9 10">CBS 789</strain>
    </source>
</reference>
<accession>A0A0V1PQQ8</accession>
<name>A0A0V1PQQ8_9ASCO</name>
<evidence type="ECO:0000256" key="1">
    <source>
        <dbReference type="ARBA" id="ARBA00009258"/>
    </source>
</evidence>
<dbReference type="AlphaFoldDB" id="A0A0V1PQQ8"/>
<dbReference type="Proteomes" id="UP000054251">
    <property type="component" value="Unassembled WGS sequence"/>
</dbReference>
<evidence type="ECO:0000256" key="3">
    <source>
        <dbReference type="ARBA" id="ARBA00022603"/>
    </source>
</evidence>
<feature type="active site" description="Proton acceptor" evidence="7">
    <location>
        <position position="197"/>
    </location>
</feature>
<keyword evidence="3" id="KW-0489">Methyltransferase</keyword>
<feature type="domain" description="Ribosomal RNA methyltransferase FtsJ" evidence="8">
    <location>
        <begin position="51"/>
        <end position="236"/>
    </location>
</feature>
<dbReference type="GO" id="GO:0005739">
    <property type="term" value="C:mitochondrion"/>
    <property type="evidence" value="ECO:0007669"/>
    <property type="project" value="TreeGrafter"/>
</dbReference>
<dbReference type="PIRSF" id="PIRSF005461">
    <property type="entry name" value="23S_rRNA_mtase"/>
    <property type="match status" value="1"/>
</dbReference>
<comment type="caution">
    <text evidence="9">The sequence shown here is derived from an EMBL/GenBank/DDBJ whole genome shotgun (WGS) entry which is preliminary data.</text>
</comment>
<dbReference type="InterPro" id="IPR015507">
    <property type="entry name" value="rRNA-MeTfrase_E"/>
</dbReference>
<dbReference type="OrthoDB" id="20105at2759"/>
<proteinExistence type="inferred from homology"/>
<dbReference type="GO" id="GO:0008650">
    <property type="term" value="F:rRNA (uridine-2'-O-)-methyltransferase activity"/>
    <property type="evidence" value="ECO:0007669"/>
    <property type="project" value="TreeGrafter"/>
</dbReference>
<dbReference type="PANTHER" id="PTHR10920:SF18">
    <property type="entry name" value="RRNA METHYLTRANSFERASE 2, MITOCHONDRIAL"/>
    <property type="match status" value="1"/>
</dbReference>
<dbReference type="CDD" id="cd02440">
    <property type="entry name" value="AdoMet_MTases"/>
    <property type="match status" value="1"/>
</dbReference>
<organism evidence="9 10">
    <name type="scientific">Debaryomyces fabryi</name>
    <dbReference type="NCBI Taxonomy" id="58627"/>
    <lineage>
        <taxon>Eukaryota</taxon>
        <taxon>Fungi</taxon>
        <taxon>Dikarya</taxon>
        <taxon>Ascomycota</taxon>
        <taxon>Saccharomycotina</taxon>
        <taxon>Pichiomycetes</taxon>
        <taxon>Debaryomycetaceae</taxon>
        <taxon>Debaryomyces</taxon>
    </lineage>
</organism>
<evidence type="ECO:0000313" key="10">
    <source>
        <dbReference type="Proteomes" id="UP000054251"/>
    </source>
</evidence>
<keyword evidence="2" id="KW-0698">rRNA processing</keyword>
<dbReference type="HAMAP" id="MF_01547">
    <property type="entry name" value="RNA_methyltr_E"/>
    <property type="match status" value="1"/>
</dbReference>
<evidence type="ECO:0000256" key="4">
    <source>
        <dbReference type="ARBA" id="ARBA00022679"/>
    </source>
</evidence>
<evidence type="ECO:0000313" key="9">
    <source>
        <dbReference type="EMBL" id="KRZ98522.1"/>
    </source>
</evidence>
<dbReference type="InterPro" id="IPR050082">
    <property type="entry name" value="RNA_methyltr_RlmE"/>
</dbReference>
<sequence>MIRRITSSTLGNDSFTRVLGLRWKSKSISSSRWLNRQKNDSHTKESKLQNYRSRAAFKLMEIDDKYRIFNKNSKNIVDLGFAPGAWTQVAIERTKSLNINANIIGVDLINCSPPEGASFIQGDILSKKTHNNIKDFFNTKKSESELETWPVDLIISDMMANTSGIKDNDHYASMELCDGALILASALLNKNGSMVMKFYTGKEDGLLKDKLQKMFHKVFKMKPSACRDELREMYYIG</sequence>
<dbReference type="PANTHER" id="PTHR10920">
    <property type="entry name" value="RIBOSOMAL RNA METHYLTRANSFERASE"/>
    <property type="match status" value="1"/>
</dbReference>
<dbReference type="EMBL" id="LMYN01000262">
    <property type="protein sequence ID" value="KRZ98522.1"/>
    <property type="molecule type" value="Genomic_DNA"/>
</dbReference>
<dbReference type="SUPFAM" id="SSF53335">
    <property type="entry name" value="S-adenosyl-L-methionine-dependent methyltransferases"/>
    <property type="match status" value="1"/>
</dbReference>
<dbReference type="Gene3D" id="3.40.50.150">
    <property type="entry name" value="Vaccinia Virus protein VP39"/>
    <property type="match status" value="1"/>
</dbReference>
<protein>
    <recommendedName>
        <fullName evidence="6">rRNA methyltransferase 2, mitochondrial</fullName>
    </recommendedName>
</protein>
<feature type="non-terminal residue" evidence="9">
    <location>
        <position position="237"/>
    </location>
</feature>
<evidence type="ECO:0000256" key="7">
    <source>
        <dbReference type="PIRSR" id="PIRSR005461-1"/>
    </source>
</evidence>
<evidence type="ECO:0000256" key="6">
    <source>
        <dbReference type="ARBA" id="ARBA00041184"/>
    </source>
</evidence>
<keyword evidence="10" id="KW-1185">Reference proteome</keyword>
<dbReference type="RefSeq" id="XP_015464625.1">
    <property type="nucleotide sequence ID" value="XM_015614551.1"/>
</dbReference>
<gene>
    <name evidence="9" type="ORF">AC631_05722</name>
</gene>
<dbReference type="InterPro" id="IPR029063">
    <property type="entry name" value="SAM-dependent_MTases_sf"/>
</dbReference>
<comment type="similarity">
    <text evidence="1">Belongs to the class I-like SAM-binding methyltransferase superfamily. RNA methyltransferase RlmE family.</text>
</comment>
<dbReference type="GeneID" id="26842731"/>
<evidence type="ECO:0000259" key="8">
    <source>
        <dbReference type="Pfam" id="PF01728"/>
    </source>
</evidence>
<keyword evidence="4" id="KW-0808">Transferase</keyword>
<evidence type="ECO:0000256" key="2">
    <source>
        <dbReference type="ARBA" id="ARBA00022552"/>
    </source>
</evidence>